<dbReference type="InterPro" id="IPR003006">
    <property type="entry name" value="Ig/MHC_CS"/>
</dbReference>
<dbReference type="InterPro" id="IPR003597">
    <property type="entry name" value="Ig_C1-set"/>
</dbReference>
<dbReference type="PROSITE" id="PS00290">
    <property type="entry name" value="IG_MHC"/>
    <property type="match status" value="1"/>
</dbReference>
<organism evidence="5 6">
    <name type="scientific">Sinocyclocheilus anshuiensis</name>
    <dbReference type="NCBI Taxonomy" id="1608454"/>
    <lineage>
        <taxon>Eukaryota</taxon>
        <taxon>Metazoa</taxon>
        <taxon>Chordata</taxon>
        <taxon>Craniata</taxon>
        <taxon>Vertebrata</taxon>
        <taxon>Euteleostomi</taxon>
        <taxon>Actinopterygii</taxon>
        <taxon>Neopterygii</taxon>
        <taxon>Teleostei</taxon>
        <taxon>Ostariophysi</taxon>
        <taxon>Cypriniformes</taxon>
        <taxon>Cyprinidae</taxon>
        <taxon>Cyprininae</taxon>
        <taxon>Sinocyclocheilus</taxon>
    </lineage>
</organism>
<feature type="compositionally biased region" description="Polar residues" evidence="3">
    <location>
        <begin position="293"/>
        <end position="307"/>
    </location>
</feature>
<reference evidence="5" key="2">
    <citation type="submission" date="2025-09" db="UniProtKB">
        <authorList>
            <consortium name="Ensembl"/>
        </authorList>
    </citation>
    <scope>IDENTIFICATION</scope>
</reference>
<dbReference type="InterPro" id="IPR050208">
    <property type="entry name" value="MHC_class-I_related"/>
</dbReference>
<feature type="region of interest" description="Disordered" evidence="3">
    <location>
        <begin position="293"/>
        <end position="323"/>
    </location>
</feature>
<dbReference type="PANTHER" id="PTHR16675">
    <property type="entry name" value="MHC CLASS I-RELATED"/>
    <property type="match status" value="1"/>
</dbReference>
<evidence type="ECO:0000313" key="6">
    <source>
        <dbReference type="Proteomes" id="UP000472260"/>
    </source>
</evidence>
<evidence type="ECO:0000313" key="5">
    <source>
        <dbReference type="Ensembl" id="ENSSANP00000098855.1"/>
    </source>
</evidence>
<dbReference type="InterPro" id="IPR036179">
    <property type="entry name" value="Ig-like_dom_sf"/>
</dbReference>
<sequence length="323" mass="37199">FRFVLVYIFLVHSCTHTLMGLATYITGERTFSATIMLDDITVGYYNSETKIYVARGNYTNEDDVIDPNDLRSVSENLLVHFIERSHHLRPDNNTEIESHEVHQVMVLCEQSDNKLGQIISKTAYRGSTFNELCFFDGKFTYQVFSNYTQPEIKHNLEMSKLRHEKLYYPACIKTLKNYLKKRETQLNRKVKPRVRLIQKANSDSGGFRVSCLATGFYPRHINLTLFRDGQPVADHEITGGDLLPNADGTYQMRKSMEIRAADKHRYTCSATHLSLDNKLDVTLGNELLQKTQSNKQTQFKSVSQSVVDGSEFDRRTKTEINDN</sequence>
<dbReference type="InterPro" id="IPR037055">
    <property type="entry name" value="MHC_I-like_Ag-recog_sf"/>
</dbReference>
<reference evidence="5" key="1">
    <citation type="submission" date="2025-08" db="UniProtKB">
        <authorList>
            <consortium name="Ensembl"/>
        </authorList>
    </citation>
    <scope>IDENTIFICATION</scope>
</reference>
<protein>
    <recommendedName>
        <fullName evidence="4">Ig-like domain-containing protein</fullName>
    </recommendedName>
</protein>
<evidence type="ECO:0000259" key="4">
    <source>
        <dbReference type="PROSITE" id="PS50835"/>
    </source>
</evidence>
<accession>A0A671SRI3</accession>
<dbReference type="AlphaFoldDB" id="A0A671SRI3"/>
<dbReference type="PROSITE" id="PS50835">
    <property type="entry name" value="IG_LIKE"/>
    <property type="match status" value="1"/>
</dbReference>
<dbReference type="Pfam" id="PF07654">
    <property type="entry name" value="C1-set"/>
    <property type="match status" value="1"/>
</dbReference>
<dbReference type="GO" id="GO:0005615">
    <property type="term" value="C:extracellular space"/>
    <property type="evidence" value="ECO:0007669"/>
    <property type="project" value="TreeGrafter"/>
</dbReference>
<dbReference type="SUPFAM" id="SSF54452">
    <property type="entry name" value="MHC antigen-recognition domain"/>
    <property type="match status" value="1"/>
</dbReference>
<dbReference type="InterPro" id="IPR013783">
    <property type="entry name" value="Ig-like_fold"/>
</dbReference>
<keyword evidence="2" id="KW-0393">Immunoglobulin domain</keyword>
<dbReference type="Gene3D" id="3.30.500.10">
    <property type="entry name" value="MHC class I-like antigen recognition-like"/>
    <property type="match status" value="1"/>
</dbReference>
<dbReference type="Proteomes" id="UP000472260">
    <property type="component" value="Unassembled WGS sequence"/>
</dbReference>
<dbReference type="InterPro" id="IPR011162">
    <property type="entry name" value="MHC_I/II-like_Ag-recog"/>
</dbReference>
<evidence type="ECO:0000256" key="3">
    <source>
        <dbReference type="SAM" id="MobiDB-lite"/>
    </source>
</evidence>
<dbReference type="InterPro" id="IPR007110">
    <property type="entry name" value="Ig-like_dom"/>
</dbReference>
<evidence type="ECO:0000256" key="2">
    <source>
        <dbReference type="ARBA" id="ARBA00023319"/>
    </source>
</evidence>
<name>A0A671SRI3_9TELE</name>
<evidence type="ECO:0000256" key="1">
    <source>
        <dbReference type="ARBA" id="ARBA00023180"/>
    </source>
</evidence>
<dbReference type="GO" id="GO:0006955">
    <property type="term" value="P:immune response"/>
    <property type="evidence" value="ECO:0007669"/>
    <property type="project" value="TreeGrafter"/>
</dbReference>
<dbReference type="Gene3D" id="2.60.40.10">
    <property type="entry name" value="Immunoglobulins"/>
    <property type="match status" value="1"/>
</dbReference>
<dbReference type="PANTHER" id="PTHR16675:SF191">
    <property type="entry name" value="CLASS I HISTOCOMPATIBILITY ANTIGEN, F10 ALPHA CHAIN-LIKE-RELATED"/>
    <property type="match status" value="1"/>
</dbReference>
<feature type="domain" description="Ig-like" evidence="4">
    <location>
        <begin position="192"/>
        <end position="282"/>
    </location>
</feature>
<dbReference type="Ensembl" id="ENSSANT00000104962.1">
    <property type="protein sequence ID" value="ENSSANP00000098855.1"/>
    <property type="gene ID" value="ENSSANG00000048632.1"/>
</dbReference>
<proteinExistence type="predicted"/>
<feature type="compositionally biased region" description="Basic and acidic residues" evidence="3">
    <location>
        <begin position="311"/>
        <end position="323"/>
    </location>
</feature>
<dbReference type="GO" id="GO:0009897">
    <property type="term" value="C:external side of plasma membrane"/>
    <property type="evidence" value="ECO:0007669"/>
    <property type="project" value="TreeGrafter"/>
</dbReference>
<dbReference type="SMART" id="SM00407">
    <property type="entry name" value="IGc1"/>
    <property type="match status" value="1"/>
</dbReference>
<keyword evidence="6" id="KW-1185">Reference proteome</keyword>
<keyword evidence="1" id="KW-0325">Glycoprotein</keyword>
<dbReference type="SUPFAM" id="SSF48726">
    <property type="entry name" value="Immunoglobulin"/>
    <property type="match status" value="1"/>
</dbReference>